<organism evidence="1 2">
    <name type="scientific">Dipteronia sinensis</name>
    <dbReference type="NCBI Taxonomy" id="43782"/>
    <lineage>
        <taxon>Eukaryota</taxon>
        <taxon>Viridiplantae</taxon>
        <taxon>Streptophyta</taxon>
        <taxon>Embryophyta</taxon>
        <taxon>Tracheophyta</taxon>
        <taxon>Spermatophyta</taxon>
        <taxon>Magnoliopsida</taxon>
        <taxon>eudicotyledons</taxon>
        <taxon>Gunneridae</taxon>
        <taxon>Pentapetalae</taxon>
        <taxon>rosids</taxon>
        <taxon>malvids</taxon>
        <taxon>Sapindales</taxon>
        <taxon>Sapindaceae</taxon>
        <taxon>Hippocastanoideae</taxon>
        <taxon>Acereae</taxon>
        <taxon>Dipteronia</taxon>
    </lineage>
</organism>
<gene>
    <name evidence="1" type="ORF">Dsin_013471</name>
</gene>
<name>A0AAE0E914_9ROSI</name>
<sequence>MAELKSIHPKVFDELVKVVIQKFSRVHNPRKRFKGMLINALCSDFFTTKWLKQAYVMAVNPVPKPDVWDIITDDVRTRVVLPWKKND</sequence>
<dbReference type="Proteomes" id="UP001281410">
    <property type="component" value="Unassembled WGS sequence"/>
</dbReference>
<dbReference type="AlphaFoldDB" id="A0AAE0E914"/>
<comment type="caution">
    <text evidence="1">The sequence shown here is derived from an EMBL/GenBank/DDBJ whole genome shotgun (WGS) entry which is preliminary data.</text>
</comment>
<evidence type="ECO:0000313" key="2">
    <source>
        <dbReference type="Proteomes" id="UP001281410"/>
    </source>
</evidence>
<evidence type="ECO:0000313" key="1">
    <source>
        <dbReference type="EMBL" id="KAK3219501.1"/>
    </source>
</evidence>
<keyword evidence="2" id="KW-1185">Reference proteome</keyword>
<protein>
    <submittedName>
        <fullName evidence="1">Uncharacterized protein</fullName>
    </submittedName>
</protein>
<reference evidence="1" key="1">
    <citation type="journal article" date="2023" name="Plant J.">
        <title>Genome sequences and population genomics provide insights into the demographic history, inbreeding, and mutation load of two 'living fossil' tree species of Dipteronia.</title>
        <authorList>
            <person name="Feng Y."/>
            <person name="Comes H.P."/>
            <person name="Chen J."/>
            <person name="Zhu S."/>
            <person name="Lu R."/>
            <person name="Zhang X."/>
            <person name="Li P."/>
            <person name="Qiu J."/>
            <person name="Olsen K.M."/>
            <person name="Qiu Y."/>
        </authorList>
    </citation>
    <scope>NUCLEOTIDE SEQUENCE</scope>
    <source>
        <strain evidence="1">NBL</strain>
    </source>
</reference>
<accession>A0AAE0E914</accession>
<proteinExistence type="predicted"/>
<dbReference type="EMBL" id="JANJYJ010000004">
    <property type="protein sequence ID" value="KAK3219501.1"/>
    <property type="molecule type" value="Genomic_DNA"/>
</dbReference>